<protein>
    <recommendedName>
        <fullName evidence="3">Antitoxin</fullName>
    </recommendedName>
</protein>
<dbReference type="PATRIC" id="fig|1423747.3.peg.1011"/>
<dbReference type="STRING" id="1423747.FC69_GL000990"/>
<dbReference type="EMBL" id="AZEX01000025">
    <property type="protein sequence ID" value="KRL61065.1"/>
    <property type="molecule type" value="Genomic_DNA"/>
</dbReference>
<dbReference type="GO" id="GO:0006355">
    <property type="term" value="P:regulation of DNA-templated transcription"/>
    <property type="evidence" value="ECO:0007669"/>
    <property type="project" value="InterPro"/>
</dbReference>
<reference evidence="1 2" key="1">
    <citation type="journal article" date="2015" name="Genome Announc.">
        <title>Expanding the biotechnology potential of lactobacilli through comparative genomics of 213 strains and associated genera.</title>
        <authorList>
            <person name="Sun Z."/>
            <person name="Harris H.M."/>
            <person name="McCann A."/>
            <person name="Guo C."/>
            <person name="Argimon S."/>
            <person name="Zhang W."/>
            <person name="Yang X."/>
            <person name="Jeffery I.B."/>
            <person name="Cooney J.C."/>
            <person name="Kagawa T.F."/>
            <person name="Liu W."/>
            <person name="Song Y."/>
            <person name="Salvetti E."/>
            <person name="Wrobel A."/>
            <person name="Rasinkangas P."/>
            <person name="Parkhill J."/>
            <person name="Rea M.C."/>
            <person name="O'Sullivan O."/>
            <person name="Ritari J."/>
            <person name="Douillard F.P."/>
            <person name="Paul Ross R."/>
            <person name="Yang R."/>
            <person name="Briner A.E."/>
            <person name="Felis G.E."/>
            <person name="de Vos W.M."/>
            <person name="Barrangou R."/>
            <person name="Klaenhammer T.R."/>
            <person name="Caufield P.W."/>
            <person name="Cui Y."/>
            <person name="Zhang H."/>
            <person name="O'Toole P.W."/>
        </authorList>
    </citation>
    <scope>NUCLEOTIDE SEQUENCE [LARGE SCALE GENOMIC DNA]</scope>
    <source>
        <strain evidence="1 2">DSM 14340</strain>
    </source>
</reference>
<evidence type="ECO:0000313" key="1">
    <source>
        <dbReference type="EMBL" id="KRL61065.1"/>
    </source>
</evidence>
<dbReference type="AlphaFoldDB" id="A0A0R1RX61"/>
<comment type="caution">
    <text evidence="1">The sequence shown here is derived from an EMBL/GenBank/DDBJ whole genome shotgun (WGS) entry which is preliminary data.</text>
</comment>
<organism evidence="1 2">
    <name type="scientific">Latilactobacillus fuchuensis DSM 14340 = JCM 11249</name>
    <dbReference type="NCBI Taxonomy" id="1423747"/>
    <lineage>
        <taxon>Bacteria</taxon>
        <taxon>Bacillati</taxon>
        <taxon>Bacillota</taxon>
        <taxon>Bacilli</taxon>
        <taxon>Lactobacillales</taxon>
        <taxon>Lactobacillaceae</taxon>
        <taxon>Latilactobacillus</taxon>
    </lineage>
</organism>
<dbReference type="Gene3D" id="1.10.1220.10">
    <property type="entry name" value="Met repressor-like"/>
    <property type="match status" value="1"/>
</dbReference>
<name>A0A0R1RX61_9LACO</name>
<dbReference type="eggNOG" id="ENOG5033HA2">
    <property type="taxonomic scope" value="Bacteria"/>
</dbReference>
<proteinExistence type="predicted"/>
<sequence length="90" mass="10120">MMMNANHAQLSVNLDAKLVQEIKTYCEVYALDENDLIQDALREFMVTRQAKVDGLISGYAEMASINSQIAAEFNECECEAYAHIRTVDLS</sequence>
<dbReference type="Proteomes" id="UP000051264">
    <property type="component" value="Unassembled WGS sequence"/>
</dbReference>
<evidence type="ECO:0008006" key="3">
    <source>
        <dbReference type="Google" id="ProtNLM"/>
    </source>
</evidence>
<evidence type="ECO:0000313" key="2">
    <source>
        <dbReference type="Proteomes" id="UP000051264"/>
    </source>
</evidence>
<accession>A0A0R1RX61</accession>
<dbReference type="InterPro" id="IPR013321">
    <property type="entry name" value="Arc_rbn_hlx_hlx"/>
</dbReference>
<gene>
    <name evidence="1" type="ORF">FC69_GL000990</name>
</gene>